<evidence type="ECO:0000313" key="1">
    <source>
        <dbReference type="EMBL" id="PPK78215.1"/>
    </source>
</evidence>
<dbReference type="EMBL" id="PTIZ01000001">
    <property type="protein sequence ID" value="PPK78215.1"/>
    <property type="molecule type" value="Genomic_DNA"/>
</dbReference>
<dbReference type="AlphaFoldDB" id="A0A2S6HL45"/>
<protein>
    <submittedName>
        <fullName evidence="1">Uncharacterized protein</fullName>
    </submittedName>
</protein>
<comment type="caution">
    <text evidence="1">The sequence shown here is derived from an EMBL/GenBank/DDBJ whole genome shotgun (WGS) entry which is preliminary data.</text>
</comment>
<proteinExistence type="predicted"/>
<organism evidence="1 2">
    <name type="scientific">Methylobacter tundripaludum</name>
    <dbReference type="NCBI Taxonomy" id="173365"/>
    <lineage>
        <taxon>Bacteria</taxon>
        <taxon>Pseudomonadati</taxon>
        <taxon>Pseudomonadota</taxon>
        <taxon>Gammaproteobacteria</taxon>
        <taxon>Methylococcales</taxon>
        <taxon>Methylococcaceae</taxon>
        <taxon>Methylobacter</taxon>
    </lineage>
</organism>
<gene>
    <name evidence="1" type="ORF">B0F87_101597</name>
</gene>
<accession>A0A2S6HL45</accession>
<reference evidence="1 2" key="1">
    <citation type="submission" date="2018-02" db="EMBL/GenBank/DDBJ databases">
        <title>Subsurface microbial communities from deep shales in Ohio and West Virginia, USA.</title>
        <authorList>
            <person name="Wrighton K."/>
        </authorList>
    </citation>
    <scope>NUCLEOTIDE SEQUENCE [LARGE SCALE GENOMIC DNA]</scope>
    <source>
        <strain evidence="1 2">OWC-DMM</strain>
    </source>
</reference>
<dbReference type="RefSeq" id="WP_104427561.1">
    <property type="nucleotide sequence ID" value="NZ_PTIZ01000001.1"/>
</dbReference>
<name>A0A2S6HL45_9GAMM</name>
<evidence type="ECO:0000313" key="2">
    <source>
        <dbReference type="Proteomes" id="UP000240010"/>
    </source>
</evidence>
<sequence length="147" mass="16400">MANLIRFALGQRLMMSHRSHAPAWERIRQRSSVANRDAGASLTAFPRRSARRYAHLEVGRNKPVRAAARTGVSGKHLPNSPETPPRAMRLDGLIPAYIRARHSSVHIEMTLFDRLVYKDERRNVGTIIAIKGAVALKANWLGAMNNG</sequence>
<dbReference type="Proteomes" id="UP000240010">
    <property type="component" value="Unassembled WGS sequence"/>
</dbReference>